<sequence>MSKVKRAHMVSRGYLKPWSDGQNRVEVIDIDKRKGFTTAIGNATVVNYAYESGILRNDLEGEFQKVESAGIPNLVKLRAGHALDKEEKRKTVDFLDMHLSRGRFANQVEVLTPALVLRADKDPETLLLKLGDRFLLSQYEKETLRLPELQLEDWPWVITETRGLITGDGAVLLWHREKGGPVATVSFPLSPTQLLVIGEPLAISGTQYLNDRVGVCSRRWLVGSIGSLNLEWAK</sequence>
<dbReference type="RefSeq" id="WP_172512326.1">
    <property type="nucleotide sequence ID" value="NZ_CP032549.1"/>
</dbReference>
<dbReference type="AlphaFoldDB" id="A0A6H0SJT4"/>
<keyword evidence="2" id="KW-1185">Reference proteome</keyword>
<dbReference type="InterPro" id="IPR025332">
    <property type="entry name" value="DUF4238"/>
</dbReference>
<proteinExistence type="predicted"/>
<dbReference type="Proteomes" id="UP000502331">
    <property type="component" value="Chromosome"/>
</dbReference>
<gene>
    <name evidence="1" type="ORF">D3791_11805</name>
</gene>
<evidence type="ECO:0000313" key="2">
    <source>
        <dbReference type="Proteomes" id="UP000502331"/>
    </source>
</evidence>
<protein>
    <submittedName>
        <fullName evidence="1">DUF4238 domain-containing protein</fullName>
    </submittedName>
</protein>
<evidence type="ECO:0000313" key="1">
    <source>
        <dbReference type="EMBL" id="QIV87733.1"/>
    </source>
</evidence>
<accession>A0A6H0SJT4</accession>
<organism evidence="1 2">
    <name type="scientific">Glutamicibacter mishrai</name>
    <dbReference type="NCBI Taxonomy" id="1775880"/>
    <lineage>
        <taxon>Bacteria</taxon>
        <taxon>Bacillati</taxon>
        <taxon>Actinomycetota</taxon>
        <taxon>Actinomycetes</taxon>
        <taxon>Micrococcales</taxon>
        <taxon>Micrococcaceae</taxon>
        <taxon>Glutamicibacter</taxon>
    </lineage>
</organism>
<dbReference type="Pfam" id="PF14022">
    <property type="entry name" value="DUF4238"/>
    <property type="match status" value="1"/>
</dbReference>
<name>A0A6H0SJT4_9MICC</name>
<dbReference type="EMBL" id="CP032549">
    <property type="protein sequence ID" value="QIV87733.1"/>
    <property type="molecule type" value="Genomic_DNA"/>
</dbReference>
<reference evidence="1 2" key="1">
    <citation type="submission" date="2018-09" db="EMBL/GenBank/DDBJ databases">
        <title>Glutamicibacter mishrai S5-52T (LMG 29155T = KCTC 39846T).</title>
        <authorList>
            <person name="Das S.K."/>
        </authorList>
    </citation>
    <scope>NUCLEOTIDE SEQUENCE [LARGE SCALE GENOMIC DNA]</scope>
    <source>
        <strain evidence="1 2">S5-52</strain>
    </source>
</reference>